<dbReference type="EMBL" id="CM023491">
    <property type="protein sequence ID" value="KAH6941476.1"/>
    <property type="molecule type" value="Genomic_DNA"/>
</dbReference>
<sequence length="486" mass="54430">MDSVREFRDSPVAVIEAGGTGSFLSHLHTNFTVPLTLWTCRSVNSRCYQSFLSYIKQSVAFPRPSFVFAPSYTGLPRGIFEEVKRLDVSHPHVHWVFAVDQHAAVDALLANHSCQVVTVVEKDVSVAHDRYRSCRERVTSSSLVWKTLLGPAESEGTYPRDKNLAYGMSYWNLPPVCTAMGPVAYMSSVNKLLKFRHPEGAALLDAYLAINTTVNLHCEDNISGETMLKEKRVDFILYGWLKNGSKSVSEYKYGLYSPSSGCFYSRSRAPVPPSFSDSWIFMSWCLVWLTPLCIVIFFTFRAQNSVYSNHHVPMAAVVMFLVNSFLGRSPQGLNVSTSATRLAIVVWSLGMSVVGNFLQSSVTASRSVPALSAEVRTKEQVLMHLQEGSLLPCVTRESAHIRGKGNFQPLYKPLFDVLEDAKCESSCVEEFVFGCMEKARRGTHMYFSVCREPERRHAFKWGLIVGEETVAAVQPLAPVHLNFPFR</sequence>
<gene>
    <name evidence="1" type="ORF">HPB50_018997</name>
</gene>
<evidence type="ECO:0000313" key="2">
    <source>
        <dbReference type="Proteomes" id="UP000821845"/>
    </source>
</evidence>
<organism evidence="1 2">
    <name type="scientific">Hyalomma asiaticum</name>
    <name type="common">Tick</name>
    <dbReference type="NCBI Taxonomy" id="266040"/>
    <lineage>
        <taxon>Eukaryota</taxon>
        <taxon>Metazoa</taxon>
        <taxon>Ecdysozoa</taxon>
        <taxon>Arthropoda</taxon>
        <taxon>Chelicerata</taxon>
        <taxon>Arachnida</taxon>
        <taxon>Acari</taxon>
        <taxon>Parasitiformes</taxon>
        <taxon>Ixodida</taxon>
        <taxon>Ixodoidea</taxon>
        <taxon>Ixodidae</taxon>
        <taxon>Hyalomminae</taxon>
        <taxon>Hyalomma</taxon>
    </lineage>
</organism>
<accession>A0ACB7T2N2</accession>
<protein>
    <submittedName>
        <fullName evidence="1">Uncharacterized protein</fullName>
    </submittedName>
</protein>
<comment type="caution">
    <text evidence="1">The sequence shown here is derived from an EMBL/GenBank/DDBJ whole genome shotgun (WGS) entry which is preliminary data.</text>
</comment>
<evidence type="ECO:0000313" key="1">
    <source>
        <dbReference type="EMBL" id="KAH6941476.1"/>
    </source>
</evidence>
<keyword evidence="2" id="KW-1185">Reference proteome</keyword>
<proteinExistence type="predicted"/>
<dbReference type="Proteomes" id="UP000821845">
    <property type="component" value="Chromosome 11"/>
</dbReference>
<reference evidence="1" key="1">
    <citation type="submission" date="2020-05" db="EMBL/GenBank/DDBJ databases">
        <title>Large-scale comparative analyses of tick genomes elucidate their genetic diversity and vector capacities.</title>
        <authorList>
            <person name="Jia N."/>
            <person name="Wang J."/>
            <person name="Shi W."/>
            <person name="Du L."/>
            <person name="Sun Y."/>
            <person name="Zhan W."/>
            <person name="Jiang J."/>
            <person name="Wang Q."/>
            <person name="Zhang B."/>
            <person name="Ji P."/>
            <person name="Sakyi L.B."/>
            <person name="Cui X."/>
            <person name="Yuan T."/>
            <person name="Jiang B."/>
            <person name="Yang W."/>
            <person name="Lam T.T.-Y."/>
            <person name="Chang Q."/>
            <person name="Ding S."/>
            <person name="Wang X."/>
            <person name="Zhu J."/>
            <person name="Ruan X."/>
            <person name="Zhao L."/>
            <person name="Wei J."/>
            <person name="Que T."/>
            <person name="Du C."/>
            <person name="Cheng J."/>
            <person name="Dai P."/>
            <person name="Han X."/>
            <person name="Huang E."/>
            <person name="Gao Y."/>
            <person name="Liu J."/>
            <person name="Shao H."/>
            <person name="Ye R."/>
            <person name="Li L."/>
            <person name="Wei W."/>
            <person name="Wang X."/>
            <person name="Wang C."/>
            <person name="Yang T."/>
            <person name="Huo Q."/>
            <person name="Li W."/>
            <person name="Guo W."/>
            <person name="Chen H."/>
            <person name="Zhou L."/>
            <person name="Ni X."/>
            <person name="Tian J."/>
            <person name="Zhou Y."/>
            <person name="Sheng Y."/>
            <person name="Liu T."/>
            <person name="Pan Y."/>
            <person name="Xia L."/>
            <person name="Li J."/>
            <person name="Zhao F."/>
            <person name="Cao W."/>
        </authorList>
    </citation>
    <scope>NUCLEOTIDE SEQUENCE</scope>
    <source>
        <strain evidence="1">Hyas-2018</strain>
    </source>
</reference>
<name>A0ACB7T2N2_HYAAI</name>